<accession>A0ABR3GF27</accession>
<dbReference type="PROSITE" id="PS50181">
    <property type="entry name" value="FBOX"/>
    <property type="match status" value="1"/>
</dbReference>
<dbReference type="SUPFAM" id="SSF81383">
    <property type="entry name" value="F-box domain"/>
    <property type="match status" value="1"/>
</dbReference>
<reference evidence="2 3" key="1">
    <citation type="submission" date="2024-02" db="EMBL/GenBank/DDBJ databases">
        <title>Discinaceae phylogenomics.</title>
        <authorList>
            <person name="Dirks A.C."/>
            <person name="James T.Y."/>
        </authorList>
    </citation>
    <scope>NUCLEOTIDE SEQUENCE [LARGE SCALE GENOMIC DNA]</scope>
    <source>
        <strain evidence="2 3">ACD0624</strain>
    </source>
</reference>
<organism evidence="2 3">
    <name type="scientific">Discina gigas</name>
    <dbReference type="NCBI Taxonomy" id="1032678"/>
    <lineage>
        <taxon>Eukaryota</taxon>
        <taxon>Fungi</taxon>
        <taxon>Dikarya</taxon>
        <taxon>Ascomycota</taxon>
        <taxon>Pezizomycotina</taxon>
        <taxon>Pezizomycetes</taxon>
        <taxon>Pezizales</taxon>
        <taxon>Discinaceae</taxon>
        <taxon>Discina</taxon>
    </lineage>
</organism>
<feature type="domain" description="F-box" evidence="1">
    <location>
        <begin position="4"/>
        <end position="49"/>
    </location>
</feature>
<evidence type="ECO:0000259" key="1">
    <source>
        <dbReference type="PROSITE" id="PS50181"/>
    </source>
</evidence>
<dbReference type="SMART" id="SM00256">
    <property type="entry name" value="FBOX"/>
    <property type="match status" value="1"/>
</dbReference>
<dbReference type="Gene3D" id="1.20.1280.50">
    <property type="match status" value="1"/>
</dbReference>
<dbReference type="EMBL" id="JBBBZM010000092">
    <property type="protein sequence ID" value="KAL0634534.1"/>
    <property type="molecule type" value="Genomic_DNA"/>
</dbReference>
<dbReference type="InterPro" id="IPR036047">
    <property type="entry name" value="F-box-like_dom_sf"/>
</dbReference>
<keyword evidence="3" id="KW-1185">Reference proteome</keyword>
<dbReference type="InterPro" id="IPR001810">
    <property type="entry name" value="F-box_dom"/>
</dbReference>
<sequence length="402" mass="45488">MAVLSILSTLPTEMLIQIFSSLDRVELLKICLVSRRLHSIASPFLYSQVTVSASTIQQFIRTILAREELAKYVKSLRSTWPLEGSHQWNAVQVSLLLHLLPNLHVIDCTPPVMQPGEFPELLNIFCEGQTFDTLPVGLQSLQEIRNGPNELEDPYEHNCVSYPLLFAMLKLPSIRKIHVNIPALAPPPDFSTLCTSHNRSSSLTDLEMVARDQSSSTLLSILQVPKALTRLSYSHSVYELPTVDFSAVGIAINQHRASLQELVFDFWHMQDDDHVQVCQSIGSLRNWPLLTKVKSPLLLLLGMPNTAETQQLGDVLPVVIRELTIDWDLVWEQADMADAIVYLVERKEMYGLVRLEVINATRWLLRHPYHRSKVIKACTAAGIRFQTVDYDWLSGNTFTIPD</sequence>
<dbReference type="Pfam" id="PF12937">
    <property type="entry name" value="F-box-like"/>
    <property type="match status" value="1"/>
</dbReference>
<proteinExistence type="predicted"/>
<name>A0ABR3GF27_9PEZI</name>
<protein>
    <recommendedName>
        <fullName evidence="1">F-box domain-containing protein</fullName>
    </recommendedName>
</protein>
<comment type="caution">
    <text evidence="2">The sequence shown here is derived from an EMBL/GenBank/DDBJ whole genome shotgun (WGS) entry which is preliminary data.</text>
</comment>
<gene>
    <name evidence="2" type="ORF">Q9L58_006553</name>
</gene>
<evidence type="ECO:0000313" key="2">
    <source>
        <dbReference type="EMBL" id="KAL0634534.1"/>
    </source>
</evidence>
<dbReference type="PROSITE" id="PS50096">
    <property type="entry name" value="IQ"/>
    <property type="match status" value="1"/>
</dbReference>
<evidence type="ECO:0000313" key="3">
    <source>
        <dbReference type="Proteomes" id="UP001447188"/>
    </source>
</evidence>
<dbReference type="Proteomes" id="UP001447188">
    <property type="component" value="Unassembled WGS sequence"/>
</dbReference>